<dbReference type="SUPFAM" id="SSF46785">
    <property type="entry name" value="Winged helix' DNA-binding domain"/>
    <property type="match status" value="1"/>
</dbReference>
<dbReference type="KEGG" id="mkc:kam1_230"/>
<reference evidence="2" key="2">
    <citation type="journal article" date="2019" name="BMC Genomics">
        <title>Complete genome sequence analysis of the thermoacidophilic verrucomicrobial methanotroph 'Candidatus Methylacidiphilum kamchatkense' strain Kam1 and comparison with its closest relatives.</title>
        <authorList>
            <person name="Kruse T."/>
            <person name="Ratnadevi C.M."/>
            <person name="Erikstad H.A."/>
            <person name="Birkeland N.K."/>
        </authorList>
    </citation>
    <scope>NUCLEOTIDE SEQUENCE</scope>
    <source>
        <strain evidence="2">Kam1</strain>
    </source>
</reference>
<dbReference type="AlphaFoldDB" id="A0A0C1UML8"/>
<keyword evidence="3" id="KW-1185">Reference proteome</keyword>
<reference evidence="4" key="3">
    <citation type="submission" date="2019-03" db="EMBL/GenBank/DDBJ databases">
        <title>Complete genome of Methylacidiphilum kamchatkense Kam1.</title>
        <authorList>
            <person name="Kruse T."/>
            <person name="Murarilal Ratnadevi C."/>
            <person name="Erikstad H.-A."/>
            <person name="Birkeland N.-K."/>
        </authorList>
    </citation>
    <scope>NUCLEOTIDE SEQUENCE [LARGE SCALE GENOMIC DNA]</scope>
    <source>
        <strain evidence="4">kam1</strain>
    </source>
</reference>
<evidence type="ECO:0000313" key="3">
    <source>
        <dbReference type="Proteomes" id="UP000031594"/>
    </source>
</evidence>
<protein>
    <recommendedName>
        <fullName evidence="5">Antitoxin SocA-like Panacea domain-containing protein</fullName>
    </recommendedName>
</protein>
<accession>A0A0C1UML8</accession>
<proteinExistence type="predicted"/>
<evidence type="ECO:0000313" key="4">
    <source>
        <dbReference type="Proteomes" id="UP000315925"/>
    </source>
</evidence>
<name>A0A0C1UML8_9BACT</name>
<reference evidence="1 3" key="1">
    <citation type="submission" date="2014-08" db="EMBL/GenBank/DDBJ databases">
        <title>Methylacidiphilum kamchatkense strain Kam1 draft genome sequence.</title>
        <authorList>
            <person name="Birkeland N.-K."/>
            <person name="Erikstad H.A."/>
        </authorList>
    </citation>
    <scope>NUCLEOTIDE SEQUENCE [LARGE SCALE GENOMIC DNA]</scope>
    <source>
        <strain evidence="1 3">Kam1</strain>
    </source>
</reference>
<sequence>MAHPKAKWILATLKVTPLDRIRIMKTLFLMWKREGNISDYFRFEPYLYGPCSFEVYDILAAMEREGLIVQPSHSVAQWAKYYLTQRGREEAERAIREITPELRERLEAITTEVSRFSFYELLKRVYTEAPEFATNSVLREVVKQ</sequence>
<dbReference type="EMBL" id="CP037899">
    <property type="protein sequence ID" value="QDQ41485.1"/>
    <property type="molecule type" value="Genomic_DNA"/>
</dbReference>
<dbReference type="RefSeq" id="WP_039722254.1">
    <property type="nucleotide sequence ID" value="NZ_CP037899.1"/>
</dbReference>
<dbReference type="InterPro" id="IPR036390">
    <property type="entry name" value="WH_DNA-bd_sf"/>
</dbReference>
<dbReference type="EMBL" id="JQNX01000011">
    <property type="protein sequence ID" value="KIE57799.1"/>
    <property type="molecule type" value="Genomic_DNA"/>
</dbReference>
<evidence type="ECO:0000313" key="2">
    <source>
        <dbReference type="EMBL" id="QDQ41485.1"/>
    </source>
</evidence>
<evidence type="ECO:0000313" key="1">
    <source>
        <dbReference type="EMBL" id="KIE57799.1"/>
    </source>
</evidence>
<dbReference type="Proteomes" id="UP000031594">
    <property type="component" value="Unassembled WGS sequence"/>
</dbReference>
<gene>
    <name evidence="1" type="ORF">A946_11250</name>
    <name evidence="2" type="ORF">kam1_230</name>
</gene>
<dbReference type="Proteomes" id="UP000315925">
    <property type="component" value="Chromosome"/>
</dbReference>
<evidence type="ECO:0008006" key="5">
    <source>
        <dbReference type="Google" id="ProtNLM"/>
    </source>
</evidence>
<organism evidence="2 4">
    <name type="scientific">Methylacidiphilum kamchatkense Kam1</name>
    <dbReference type="NCBI Taxonomy" id="1202785"/>
    <lineage>
        <taxon>Bacteria</taxon>
        <taxon>Pseudomonadati</taxon>
        <taxon>Verrucomicrobiota</taxon>
        <taxon>Methylacidiphilae</taxon>
        <taxon>Methylacidiphilales</taxon>
        <taxon>Methylacidiphilaceae</taxon>
        <taxon>Methylacidiphilum (ex Ratnadevi et al. 2023)</taxon>
    </lineage>
</organism>